<comment type="caution">
    <text evidence="2">The sequence shown here is derived from an EMBL/GenBank/DDBJ whole genome shotgun (WGS) entry which is preliminary data.</text>
</comment>
<keyword evidence="3" id="KW-1185">Reference proteome</keyword>
<reference evidence="2 3" key="1">
    <citation type="submission" date="2019-07" db="EMBL/GenBank/DDBJ databases">
        <title>Tepidimonas thermarum AA-1 draft genome.</title>
        <authorList>
            <person name="Da Costa M.S."/>
            <person name="Froufe H.J.C."/>
            <person name="Egas C."/>
            <person name="Albuquerque L."/>
        </authorList>
    </citation>
    <scope>NUCLEOTIDE SEQUENCE [LARGE SCALE GENOMIC DNA]</scope>
    <source>
        <strain evidence="2 3">AA-1</strain>
    </source>
</reference>
<organism evidence="2 3">
    <name type="scientific">Tepidimonas thermarum</name>
    <dbReference type="NCBI Taxonomy" id="335431"/>
    <lineage>
        <taxon>Bacteria</taxon>
        <taxon>Pseudomonadati</taxon>
        <taxon>Pseudomonadota</taxon>
        <taxon>Betaproteobacteria</taxon>
        <taxon>Burkholderiales</taxon>
        <taxon>Tepidimonas</taxon>
    </lineage>
</organism>
<accession>A0A554WTZ8</accession>
<sequence>MMGAWLARLKNQKSPDTHATKPTKPPQGEEKAGFVGFVAYPPAPFAKIKLGDGAAIKPQATAANEAVQPDPAPATDPDRYCWPHSEAMNTAEIDAFMARLARFTDKGASYDEAERLADALVARDRQGDDRRLCLECAHLQGAGRWRCGNWRHADVGREALARDLVLMLQRCAGFAASVNPPLSEGRQP</sequence>
<feature type="region of interest" description="Disordered" evidence="1">
    <location>
        <begin position="9"/>
        <end position="32"/>
    </location>
</feature>
<evidence type="ECO:0000313" key="3">
    <source>
        <dbReference type="Proteomes" id="UP000318542"/>
    </source>
</evidence>
<name>A0A554WTZ8_9BURK</name>
<evidence type="ECO:0000313" key="2">
    <source>
        <dbReference type="EMBL" id="TSE27051.1"/>
    </source>
</evidence>
<gene>
    <name evidence="2" type="ORF">Tther_02549</name>
</gene>
<dbReference type="EMBL" id="VJOL01000093">
    <property type="protein sequence ID" value="TSE27051.1"/>
    <property type="molecule type" value="Genomic_DNA"/>
</dbReference>
<dbReference type="AlphaFoldDB" id="A0A554WTZ8"/>
<proteinExistence type="predicted"/>
<dbReference type="Proteomes" id="UP000318542">
    <property type="component" value="Unassembled WGS sequence"/>
</dbReference>
<protein>
    <submittedName>
        <fullName evidence="2">Uncharacterized protein</fullName>
    </submittedName>
</protein>
<evidence type="ECO:0000256" key="1">
    <source>
        <dbReference type="SAM" id="MobiDB-lite"/>
    </source>
</evidence>